<dbReference type="Proteomes" id="UP000709295">
    <property type="component" value="Unassembled WGS sequence"/>
</dbReference>
<dbReference type="EMBL" id="JAENGY010000773">
    <property type="protein sequence ID" value="KAG6956827.1"/>
    <property type="molecule type" value="Genomic_DNA"/>
</dbReference>
<keyword evidence="3" id="KW-1185">Reference proteome</keyword>
<protein>
    <submittedName>
        <fullName evidence="2">Uncharacterized protein</fullName>
    </submittedName>
</protein>
<organism evidence="2 3">
    <name type="scientific">Phytophthora aleatoria</name>
    <dbReference type="NCBI Taxonomy" id="2496075"/>
    <lineage>
        <taxon>Eukaryota</taxon>
        <taxon>Sar</taxon>
        <taxon>Stramenopiles</taxon>
        <taxon>Oomycota</taxon>
        <taxon>Peronosporomycetes</taxon>
        <taxon>Peronosporales</taxon>
        <taxon>Peronosporaceae</taxon>
        <taxon>Phytophthora</taxon>
    </lineage>
</organism>
<name>A0A8J5J0S4_9STRA</name>
<reference evidence="2" key="1">
    <citation type="submission" date="2021-01" db="EMBL/GenBank/DDBJ databases">
        <title>Phytophthora aleatoria, a newly-described species from Pinus radiata is distinct from Phytophthora cactorum isolates based on comparative genomics.</title>
        <authorList>
            <person name="Mcdougal R."/>
            <person name="Panda P."/>
            <person name="Williams N."/>
            <person name="Studholme D.J."/>
        </authorList>
    </citation>
    <scope>NUCLEOTIDE SEQUENCE</scope>
    <source>
        <strain evidence="2">NZFS 4037</strain>
    </source>
</reference>
<evidence type="ECO:0000313" key="3">
    <source>
        <dbReference type="Proteomes" id="UP000709295"/>
    </source>
</evidence>
<dbReference type="AlphaFoldDB" id="A0A8J5J0S4"/>
<gene>
    <name evidence="2" type="ORF">JG688_00011245</name>
</gene>
<feature type="non-terminal residue" evidence="2">
    <location>
        <position position="1"/>
    </location>
</feature>
<accession>A0A8J5J0S4</accession>
<feature type="region of interest" description="Disordered" evidence="1">
    <location>
        <begin position="94"/>
        <end position="115"/>
    </location>
</feature>
<comment type="caution">
    <text evidence="2">The sequence shown here is derived from an EMBL/GenBank/DDBJ whole genome shotgun (WGS) entry which is preliminary data.</text>
</comment>
<sequence length="115" mass="12376">QLGDGGAGQFGDAGALLFSEVGDVQLRSNDDGLQAPLDLSLPSSTAPHWHLPGMAHYHASQGTDRHVDGQRSMQLMHPCEVDDRTVDAQSTMASCLDHGTPGEKINKKHTKYQRA</sequence>
<feature type="compositionally biased region" description="Basic residues" evidence="1">
    <location>
        <begin position="106"/>
        <end position="115"/>
    </location>
</feature>
<evidence type="ECO:0000256" key="1">
    <source>
        <dbReference type="SAM" id="MobiDB-lite"/>
    </source>
</evidence>
<evidence type="ECO:0000313" key="2">
    <source>
        <dbReference type="EMBL" id="KAG6956827.1"/>
    </source>
</evidence>
<proteinExistence type="predicted"/>